<keyword evidence="2" id="KW-1185">Reference proteome</keyword>
<dbReference type="GO" id="GO:0003677">
    <property type="term" value="F:DNA binding"/>
    <property type="evidence" value="ECO:0007669"/>
    <property type="project" value="InterPro"/>
</dbReference>
<dbReference type="Gene3D" id="3.40.1350.10">
    <property type="match status" value="1"/>
</dbReference>
<reference evidence="1 2" key="1">
    <citation type="submission" date="2017-06" db="EMBL/GenBank/DDBJ databases">
        <title>Neisseria chenwenguii sp. nov., isolated from the intestinal contents of Tibetan Plateau Pika in Yushu, Qinghai Province, China.</title>
        <authorList>
            <person name="Zhang G."/>
        </authorList>
    </citation>
    <scope>NUCLEOTIDE SEQUENCE [LARGE SCALE GENOMIC DNA]</scope>
    <source>
        <strain evidence="1 2">10023</strain>
    </source>
</reference>
<accession>A0A220S2A0</accession>
<gene>
    <name evidence="1" type="ORF">BG910_05865</name>
</gene>
<dbReference type="AlphaFoldDB" id="A0A220S2A0"/>
<dbReference type="SUPFAM" id="SSF52980">
    <property type="entry name" value="Restriction endonuclease-like"/>
    <property type="match status" value="1"/>
</dbReference>
<dbReference type="EMBL" id="CP022278">
    <property type="protein sequence ID" value="ASK27325.1"/>
    <property type="molecule type" value="Genomic_DNA"/>
</dbReference>
<dbReference type="KEGG" id="nei:BG910_05865"/>
<dbReference type="OrthoDB" id="2087905at2"/>
<dbReference type="Proteomes" id="UP000198238">
    <property type="component" value="Chromosome"/>
</dbReference>
<dbReference type="InterPro" id="IPR007560">
    <property type="entry name" value="Restrct_endonuc_IV_Mrr"/>
</dbReference>
<organism evidence="1 2">
    <name type="scientific">Neisseria chenwenguii</name>
    <dbReference type="NCBI Taxonomy" id="1853278"/>
    <lineage>
        <taxon>Bacteria</taxon>
        <taxon>Pseudomonadati</taxon>
        <taxon>Pseudomonadota</taxon>
        <taxon>Betaproteobacteria</taxon>
        <taxon>Neisseriales</taxon>
        <taxon>Neisseriaceae</taxon>
        <taxon>Neisseria</taxon>
    </lineage>
</organism>
<protein>
    <submittedName>
        <fullName evidence="1">Uncharacterized protein</fullName>
    </submittedName>
</protein>
<sequence length="203" mass="22845">MTITSLNDFKEEILTIIQNLKEKGSYQANSYLTEQETAAEEAFKQELLESLANGNTRLAAGGNGLEQLIKELVEIEGYTKVRIEAKNQSSDISDIDISAEKNDRFNNSRLLIQAKHHRGQTSSHGLRQLITHETDDDESNVQKWLMTTGSLSSESKKLAEEHNIRVMEGKDLVEWISESLEHLSPATKQKLGIIEVPKIVKLK</sequence>
<name>A0A220S2A0_9NEIS</name>
<proteinExistence type="predicted"/>
<evidence type="ECO:0000313" key="1">
    <source>
        <dbReference type="EMBL" id="ASK27325.1"/>
    </source>
</evidence>
<evidence type="ECO:0000313" key="2">
    <source>
        <dbReference type="Proteomes" id="UP000198238"/>
    </source>
</evidence>
<dbReference type="GO" id="GO:0004519">
    <property type="term" value="F:endonuclease activity"/>
    <property type="evidence" value="ECO:0007669"/>
    <property type="project" value="InterPro"/>
</dbReference>
<dbReference type="InterPro" id="IPR011335">
    <property type="entry name" value="Restrct_endonuc-II-like"/>
</dbReference>
<dbReference type="Pfam" id="PF04471">
    <property type="entry name" value="Mrr_cat"/>
    <property type="match status" value="1"/>
</dbReference>
<dbReference type="InterPro" id="IPR011856">
    <property type="entry name" value="tRNA_endonuc-like_dom_sf"/>
</dbReference>
<dbReference type="GO" id="GO:0009307">
    <property type="term" value="P:DNA restriction-modification system"/>
    <property type="evidence" value="ECO:0007669"/>
    <property type="project" value="InterPro"/>
</dbReference>